<proteinExistence type="predicted"/>
<dbReference type="InterPro" id="IPR005501">
    <property type="entry name" value="LamB/YcsF/PxpA-like"/>
</dbReference>
<evidence type="ECO:0000313" key="2">
    <source>
        <dbReference type="Proteomes" id="UP000295719"/>
    </source>
</evidence>
<dbReference type="Pfam" id="PF03746">
    <property type="entry name" value="LamB_YcsF"/>
    <property type="match status" value="1"/>
</dbReference>
<dbReference type="PANTHER" id="PTHR30292:SF0">
    <property type="entry name" value="5-OXOPROLINASE SUBUNIT A"/>
    <property type="match status" value="1"/>
</dbReference>
<dbReference type="Proteomes" id="UP000295719">
    <property type="component" value="Unassembled WGS sequence"/>
</dbReference>
<dbReference type="PANTHER" id="PTHR30292">
    <property type="entry name" value="UNCHARACTERIZED PROTEIN YBGL-RELATED"/>
    <property type="match status" value="1"/>
</dbReference>
<dbReference type="NCBIfam" id="NF003814">
    <property type="entry name" value="PRK05406.1-3"/>
    <property type="match status" value="1"/>
</dbReference>
<dbReference type="InterPro" id="IPR011330">
    <property type="entry name" value="Glyco_hydro/deAcase_b/a-brl"/>
</dbReference>
<dbReference type="Gene3D" id="3.20.20.370">
    <property type="entry name" value="Glycoside hydrolase/deacetylase"/>
    <property type="match status" value="1"/>
</dbReference>
<dbReference type="GO" id="GO:0005975">
    <property type="term" value="P:carbohydrate metabolic process"/>
    <property type="evidence" value="ECO:0007669"/>
    <property type="project" value="InterPro"/>
</dbReference>
<dbReference type="NCBIfam" id="NF003816">
    <property type="entry name" value="PRK05406.1-5"/>
    <property type="match status" value="1"/>
</dbReference>
<keyword evidence="2" id="KW-1185">Reference proteome</keyword>
<protein>
    <submittedName>
        <fullName evidence="1">UPF0271 protein</fullName>
    </submittedName>
</protein>
<dbReference type="EMBL" id="SMCR01000002">
    <property type="protein sequence ID" value="TCV98728.1"/>
    <property type="molecule type" value="Genomic_DNA"/>
</dbReference>
<reference evidence="1 2" key="1">
    <citation type="submission" date="2019-03" db="EMBL/GenBank/DDBJ databases">
        <title>Genomic Encyclopedia of Type Strains, Phase IV (KMG-IV): sequencing the most valuable type-strain genomes for metagenomic binning, comparative biology and taxonomic classification.</title>
        <authorList>
            <person name="Goeker M."/>
        </authorList>
    </citation>
    <scope>NUCLEOTIDE SEQUENCE [LARGE SCALE GENOMIC DNA]</scope>
    <source>
        <strain evidence="1 2">DSM 19580</strain>
    </source>
</reference>
<dbReference type="AlphaFoldDB" id="A0A4R3Z496"/>
<evidence type="ECO:0000313" key="1">
    <source>
        <dbReference type="EMBL" id="TCV98728.1"/>
    </source>
</evidence>
<dbReference type="OrthoDB" id="9773478at2"/>
<gene>
    <name evidence="1" type="ORF">EDC52_10247</name>
</gene>
<organism evidence="1 2">
    <name type="scientific">Biostraticola tofi</name>
    <dbReference type="NCBI Taxonomy" id="466109"/>
    <lineage>
        <taxon>Bacteria</taxon>
        <taxon>Pseudomonadati</taxon>
        <taxon>Pseudomonadota</taxon>
        <taxon>Gammaproteobacteria</taxon>
        <taxon>Enterobacterales</taxon>
        <taxon>Bruguierivoracaceae</taxon>
        <taxon>Biostraticola</taxon>
    </lineage>
</organism>
<name>A0A4R3Z496_9GAMM</name>
<dbReference type="CDD" id="cd10787">
    <property type="entry name" value="LamB_YcsF_like"/>
    <property type="match status" value="1"/>
</dbReference>
<dbReference type="SUPFAM" id="SSF88713">
    <property type="entry name" value="Glycoside hydrolase/deacetylase"/>
    <property type="match status" value="1"/>
</dbReference>
<accession>A0A4R3Z496</accession>
<comment type="caution">
    <text evidence="1">The sequence shown here is derived from an EMBL/GenBank/DDBJ whole genome shotgun (WGS) entry which is preliminary data.</text>
</comment>
<sequence>MQEVDLNSDLGESFGHFTVGDDQAMLKLVSSANVACGFHGGDALVMHQTVMAAKARGVDVGAHPGFMDLWGFGRRTITGDSPGDLGRIVVYQLGAMQAIARTCGHAMTHVKLHGAMATQAFTDAAMSAAIVAAIRAVDRNLILVCTPHNETERAARQAGLRVACEAFADRNYGENGLTLPRHQPDAVIHDPERAAHRALQMIDEQAIRTQGGVKIPMPIHTLCVHGDNPVGVAIAQKLRQRLTAAGVTIKPISQLSGF</sequence>
<dbReference type="RefSeq" id="WP_131864140.1">
    <property type="nucleotide sequence ID" value="NZ_SMCR01000002.1"/>
</dbReference>